<protein>
    <submittedName>
        <fullName evidence="2">Uncharacterized protein</fullName>
    </submittedName>
</protein>
<reference evidence="3" key="1">
    <citation type="journal article" date="2013" name="Nature">
        <title>Pan genome of the phytoplankton Emiliania underpins its global distribution.</title>
        <authorList>
            <person name="Read B.A."/>
            <person name="Kegel J."/>
            <person name="Klute M.J."/>
            <person name="Kuo A."/>
            <person name="Lefebvre S.C."/>
            <person name="Maumus F."/>
            <person name="Mayer C."/>
            <person name="Miller J."/>
            <person name="Monier A."/>
            <person name="Salamov A."/>
            <person name="Young J."/>
            <person name="Aguilar M."/>
            <person name="Claverie J.M."/>
            <person name="Frickenhaus S."/>
            <person name="Gonzalez K."/>
            <person name="Herman E.K."/>
            <person name="Lin Y.C."/>
            <person name="Napier J."/>
            <person name="Ogata H."/>
            <person name="Sarno A.F."/>
            <person name="Shmutz J."/>
            <person name="Schroeder D."/>
            <person name="de Vargas C."/>
            <person name="Verret F."/>
            <person name="von Dassow P."/>
            <person name="Valentin K."/>
            <person name="Van de Peer Y."/>
            <person name="Wheeler G."/>
            <person name="Dacks J.B."/>
            <person name="Delwiche C.F."/>
            <person name="Dyhrman S.T."/>
            <person name="Glockner G."/>
            <person name="John U."/>
            <person name="Richards T."/>
            <person name="Worden A.Z."/>
            <person name="Zhang X."/>
            <person name="Grigoriev I.V."/>
            <person name="Allen A.E."/>
            <person name="Bidle K."/>
            <person name="Borodovsky M."/>
            <person name="Bowler C."/>
            <person name="Brownlee C."/>
            <person name="Cock J.M."/>
            <person name="Elias M."/>
            <person name="Gladyshev V.N."/>
            <person name="Groth M."/>
            <person name="Guda C."/>
            <person name="Hadaegh A."/>
            <person name="Iglesias-Rodriguez M.D."/>
            <person name="Jenkins J."/>
            <person name="Jones B.M."/>
            <person name="Lawson T."/>
            <person name="Leese F."/>
            <person name="Lindquist E."/>
            <person name="Lobanov A."/>
            <person name="Lomsadze A."/>
            <person name="Malik S.B."/>
            <person name="Marsh M.E."/>
            <person name="Mackinder L."/>
            <person name="Mock T."/>
            <person name="Mueller-Roeber B."/>
            <person name="Pagarete A."/>
            <person name="Parker M."/>
            <person name="Probert I."/>
            <person name="Quesneville H."/>
            <person name="Raines C."/>
            <person name="Rensing S.A."/>
            <person name="Riano-Pachon D.M."/>
            <person name="Richier S."/>
            <person name="Rokitta S."/>
            <person name="Shiraiwa Y."/>
            <person name="Soanes D.M."/>
            <person name="van der Giezen M."/>
            <person name="Wahlund T.M."/>
            <person name="Williams B."/>
            <person name="Wilson W."/>
            <person name="Wolfe G."/>
            <person name="Wurch L.L."/>
        </authorList>
    </citation>
    <scope>NUCLEOTIDE SEQUENCE</scope>
</reference>
<sequence length="52" mass="5223">MAVSRPAVTALTGGLAAALVPSGTIPSDAAPPGRAKKSTPPSRRSGRPRSWL</sequence>
<keyword evidence="3" id="KW-1185">Reference proteome</keyword>
<dbReference type="EnsemblProtists" id="EOD35502">
    <property type="protein sequence ID" value="EOD35502"/>
    <property type="gene ID" value="EMIHUDRAFT_309391"/>
</dbReference>
<dbReference type="KEGG" id="ehx:EMIHUDRAFT_312799"/>
<evidence type="ECO:0000313" key="2">
    <source>
        <dbReference type="EnsemblProtists" id="EOD40713"/>
    </source>
</evidence>
<feature type="compositionally biased region" description="Low complexity" evidence="1">
    <location>
        <begin position="38"/>
        <end position="52"/>
    </location>
</feature>
<dbReference type="AlphaFoldDB" id="A0A0D3KY78"/>
<accession>A0A0D3KY78</accession>
<evidence type="ECO:0000313" key="3">
    <source>
        <dbReference type="Proteomes" id="UP000013827"/>
    </source>
</evidence>
<dbReference type="RefSeq" id="XP_005787931.1">
    <property type="nucleotide sequence ID" value="XM_005787874.1"/>
</dbReference>
<feature type="region of interest" description="Disordered" evidence="1">
    <location>
        <begin position="21"/>
        <end position="52"/>
    </location>
</feature>
<dbReference type="GeneID" id="17285984"/>
<dbReference type="Proteomes" id="UP000013827">
    <property type="component" value="Unassembled WGS sequence"/>
</dbReference>
<dbReference type="PaxDb" id="2903-EOD35502"/>
<dbReference type="RefSeq" id="XP_005793142.1">
    <property type="nucleotide sequence ID" value="XM_005793085.1"/>
</dbReference>
<dbReference type="EnsemblProtists" id="EOD40713">
    <property type="protein sequence ID" value="EOD40713"/>
    <property type="gene ID" value="EMIHUDRAFT_312799"/>
</dbReference>
<reference evidence="2" key="2">
    <citation type="submission" date="2024-10" db="UniProtKB">
        <authorList>
            <consortium name="EnsemblProtists"/>
        </authorList>
    </citation>
    <scope>IDENTIFICATION</scope>
</reference>
<proteinExistence type="predicted"/>
<organism evidence="2 3">
    <name type="scientific">Emiliania huxleyi (strain CCMP1516)</name>
    <dbReference type="NCBI Taxonomy" id="280463"/>
    <lineage>
        <taxon>Eukaryota</taxon>
        <taxon>Haptista</taxon>
        <taxon>Haptophyta</taxon>
        <taxon>Prymnesiophyceae</taxon>
        <taxon>Isochrysidales</taxon>
        <taxon>Noelaerhabdaceae</taxon>
        <taxon>Emiliania</taxon>
    </lineage>
</organism>
<evidence type="ECO:0000256" key="1">
    <source>
        <dbReference type="SAM" id="MobiDB-lite"/>
    </source>
</evidence>
<dbReference type="HOGENOM" id="CLU_3091310_0_0_1"/>
<dbReference type="GeneID" id="17280772"/>
<dbReference type="KEGG" id="ehx:EMIHUDRAFT_309391"/>
<name>A0A0D3KY78_EMIH1</name>